<dbReference type="RefSeq" id="WP_102722041.1">
    <property type="nucleotide sequence ID" value="NZ_CP029701.1"/>
</dbReference>
<dbReference type="Pfam" id="PF04909">
    <property type="entry name" value="Amidohydro_2"/>
    <property type="match status" value="1"/>
</dbReference>
<dbReference type="AlphaFoldDB" id="A0AAE6W2N9"/>
<dbReference type="PANTHER" id="PTHR21240">
    <property type="entry name" value="2-AMINO-3-CARBOXYLMUCONATE-6-SEMIALDEHYDE DECARBOXYLASE"/>
    <property type="match status" value="1"/>
</dbReference>
<keyword evidence="1" id="KW-0456">Lyase</keyword>
<sequence length="440" mass="50524">MNCMKEPEILTIDAHCHLFNHEFLSWRLLVDFILSRMRPRGPRECLEAAGGISGLKQIIRFFKTGLMDTENIYGKLLAEGGCNTVVPLMFDLYYCMKGAGRSDGPGQRKACKKKVKRAARKEWAVLRKELDELAEQAGRGDRREIGEMKQALRRLSRRTERLPLGKRDAFRMQEEELLKLAAAHPGRVLPFYVVDPRRPGNWLHGPDGTIDVSPMTDRLVPELGGKGGFYGFKLYCPNGYSPTDPALMALYEYCERHGVPLTAHCSGGGFASFSPSITVHGHVYRNGEVVPHDGVLEFRHYRLTDKLRVKEKAELLNHPRLWEKVMEAFPRLRLNLAHFGCQDEGMEWTELIYGMMEKFPGLHTDLSCITETAKLREMREYFLKAPEQVRRKFLFGSDFYLNLLFLDGMKEYMENFRNTFTEQERQELMTANPSAFLGLS</sequence>
<protein>
    <recommendedName>
        <fullName evidence="2">Amidohydrolase-related domain-containing protein</fullName>
    </recommendedName>
</protein>
<dbReference type="InterPro" id="IPR032465">
    <property type="entry name" value="ACMSD"/>
</dbReference>
<proteinExistence type="predicted"/>
<accession>A0AAE6W2N9</accession>
<dbReference type="GO" id="GO:0016787">
    <property type="term" value="F:hydrolase activity"/>
    <property type="evidence" value="ECO:0007669"/>
    <property type="project" value="InterPro"/>
</dbReference>
<dbReference type="Proteomes" id="UP000642553">
    <property type="component" value="Chromosome"/>
</dbReference>
<feature type="domain" description="Amidohydrolase-related" evidence="2">
    <location>
        <begin position="172"/>
        <end position="439"/>
    </location>
</feature>
<dbReference type="EMBL" id="CP029701">
    <property type="protein sequence ID" value="QHV63941.1"/>
    <property type="molecule type" value="Genomic_DNA"/>
</dbReference>
<dbReference type="InterPro" id="IPR032466">
    <property type="entry name" value="Metal_Hydrolase"/>
</dbReference>
<organism evidence="3 4">
    <name type="scientific">Akkermansia massiliensis</name>
    <dbReference type="NCBI Taxonomy" id="2927224"/>
    <lineage>
        <taxon>Bacteria</taxon>
        <taxon>Pseudomonadati</taxon>
        <taxon>Verrucomicrobiota</taxon>
        <taxon>Verrucomicrobiia</taxon>
        <taxon>Verrucomicrobiales</taxon>
        <taxon>Akkermansiaceae</taxon>
        <taxon>Akkermansia</taxon>
    </lineage>
</organism>
<dbReference type="Gene3D" id="3.20.20.140">
    <property type="entry name" value="Metal-dependent hydrolases"/>
    <property type="match status" value="1"/>
</dbReference>
<evidence type="ECO:0000259" key="2">
    <source>
        <dbReference type="Pfam" id="PF04909"/>
    </source>
</evidence>
<evidence type="ECO:0000256" key="1">
    <source>
        <dbReference type="ARBA" id="ARBA00023239"/>
    </source>
</evidence>
<dbReference type="GO" id="GO:0016831">
    <property type="term" value="F:carboxy-lyase activity"/>
    <property type="evidence" value="ECO:0007669"/>
    <property type="project" value="InterPro"/>
</dbReference>
<evidence type="ECO:0000313" key="3">
    <source>
        <dbReference type="EMBL" id="QHV63941.1"/>
    </source>
</evidence>
<evidence type="ECO:0000313" key="4">
    <source>
        <dbReference type="Proteomes" id="UP000642553"/>
    </source>
</evidence>
<gene>
    <name evidence="3" type="ORF">DMI76_11455</name>
</gene>
<name>A0AAE6W2N9_9BACT</name>
<dbReference type="SUPFAM" id="SSF51556">
    <property type="entry name" value="Metallo-dependent hydrolases"/>
    <property type="match status" value="1"/>
</dbReference>
<reference evidence="3" key="1">
    <citation type="submission" date="2018-05" db="EMBL/GenBank/DDBJ databases">
        <title>Complete genome sequnece of Akkermansia muciniphila EB-AMDK-40.</title>
        <authorList>
            <person name="Nam Y.-D."/>
            <person name="Chung W.-H."/>
            <person name="Park Y.S."/>
            <person name="Kang J."/>
        </authorList>
    </citation>
    <scope>NUCLEOTIDE SEQUENCE</scope>
    <source>
        <strain evidence="3">EB-AMDK-40</strain>
    </source>
</reference>
<dbReference type="PANTHER" id="PTHR21240:SF19">
    <property type="entry name" value="CATALYTIC_ HYDROLASE"/>
    <property type="match status" value="1"/>
</dbReference>
<dbReference type="InterPro" id="IPR006680">
    <property type="entry name" value="Amidohydro-rel"/>
</dbReference>